<dbReference type="GO" id="GO:0004383">
    <property type="term" value="F:guanylate cyclase activity"/>
    <property type="evidence" value="ECO:0007669"/>
    <property type="project" value="UniProtKB-EC"/>
</dbReference>
<dbReference type="InterPro" id="IPR000719">
    <property type="entry name" value="Prot_kinase_dom"/>
</dbReference>
<reference evidence="6" key="1">
    <citation type="thesis" date="2020" institute="ProQuest LLC" country="789 East Eisenhower Parkway, Ann Arbor, MI, USA">
        <title>Comparative Genomics and Chromosome Evolution.</title>
        <authorList>
            <person name="Mudd A.B."/>
        </authorList>
    </citation>
    <scope>NUCLEOTIDE SEQUENCE</scope>
    <source>
        <strain evidence="6">237g6f4</strain>
        <tissue evidence="6">Blood</tissue>
    </source>
</reference>
<dbReference type="InterPro" id="IPR001245">
    <property type="entry name" value="Ser-Thr/Tyr_kinase_cat_dom"/>
</dbReference>
<dbReference type="InterPro" id="IPR011009">
    <property type="entry name" value="Kinase-like_dom_sf"/>
</dbReference>
<comment type="caution">
    <text evidence="6">The sequence shown here is derived from an EMBL/GenBank/DDBJ whole genome shotgun (WGS) entry which is preliminary data.</text>
</comment>
<dbReference type="Gene3D" id="1.10.510.10">
    <property type="entry name" value="Transferase(Phosphotransferase) domain 1"/>
    <property type="match status" value="1"/>
</dbReference>
<dbReference type="Proteomes" id="UP000824782">
    <property type="component" value="Unassembled WGS sequence"/>
</dbReference>
<dbReference type="InterPro" id="IPR050401">
    <property type="entry name" value="Cyclic_nucleotide_synthase"/>
</dbReference>
<evidence type="ECO:0000256" key="1">
    <source>
        <dbReference type="ARBA" id="ARBA00012202"/>
    </source>
</evidence>
<keyword evidence="2" id="KW-0547">Nucleotide-binding</keyword>
<dbReference type="GO" id="GO:0004016">
    <property type="term" value="F:adenylate cyclase activity"/>
    <property type="evidence" value="ECO:0007669"/>
    <property type="project" value="TreeGrafter"/>
</dbReference>
<dbReference type="AlphaFoldDB" id="A0AAV6Z7N2"/>
<evidence type="ECO:0000256" key="2">
    <source>
        <dbReference type="ARBA" id="ARBA00022741"/>
    </source>
</evidence>
<evidence type="ECO:0000259" key="5">
    <source>
        <dbReference type="PROSITE" id="PS50011"/>
    </source>
</evidence>
<feature type="domain" description="Protein kinase" evidence="5">
    <location>
        <begin position="1"/>
        <end position="67"/>
    </location>
</feature>
<dbReference type="PROSITE" id="PS50011">
    <property type="entry name" value="PROTEIN_KINASE_DOM"/>
    <property type="match status" value="1"/>
</dbReference>
<dbReference type="GO" id="GO:0005886">
    <property type="term" value="C:plasma membrane"/>
    <property type="evidence" value="ECO:0007669"/>
    <property type="project" value="TreeGrafter"/>
</dbReference>
<dbReference type="EC" id="4.6.1.2" evidence="1"/>
<evidence type="ECO:0000256" key="3">
    <source>
        <dbReference type="ARBA" id="ARBA00023239"/>
    </source>
</evidence>
<keyword evidence="7" id="KW-1185">Reference proteome</keyword>
<dbReference type="GO" id="GO:0016941">
    <property type="term" value="F:natriuretic peptide receptor activity"/>
    <property type="evidence" value="ECO:0007669"/>
    <property type="project" value="TreeGrafter"/>
</dbReference>
<dbReference type="GO" id="GO:0004672">
    <property type="term" value="F:protein kinase activity"/>
    <property type="evidence" value="ECO:0007669"/>
    <property type="project" value="InterPro"/>
</dbReference>
<accession>A0AAV6Z7N2</accession>
<gene>
    <name evidence="6" type="ORF">GDO81_024788</name>
</gene>
<organism evidence="6 7">
    <name type="scientific">Engystomops pustulosus</name>
    <name type="common">Tungara frog</name>
    <name type="synonym">Physalaemus pustulosus</name>
    <dbReference type="NCBI Taxonomy" id="76066"/>
    <lineage>
        <taxon>Eukaryota</taxon>
        <taxon>Metazoa</taxon>
        <taxon>Chordata</taxon>
        <taxon>Craniata</taxon>
        <taxon>Vertebrata</taxon>
        <taxon>Euteleostomi</taxon>
        <taxon>Amphibia</taxon>
        <taxon>Batrachia</taxon>
        <taxon>Anura</taxon>
        <taxon>Neobatrachia</taxon>
        <taxon>Hyloidea</taxon>
        <taxon>Leptodactylidae</taxon>
        <taxon>Leiuperinae</taxon>
        <taxon>Engystomops</taxon>
    </lineage>
</organism>
<dbReference type="GO" id="GO:0005524">
    <property type="term" value="F:ATP binding"/>
    <property type="evidence" value="ECO:0007669"/>
    <property type="project" value="InterPro"/>
</dbReference>
<evidence type="ECO:0000313" key="6">
    <source>
        <dbReference type="EMBL" id="KAG8543389.1"/>
    </source>
</evidence>
<dbReference type="Pfam" id="PF07714">
    <property type="entry name" value="PK_Tyr_Ser-Thr"/>
    <property type="match status" value="1"/>
</dbReference>
<dbReference type="EMBL" id="WNYA01003493">
    <property type="protein sequence ID" value="KAG8543389.1"/>
    <property type="molecule type" value="Genomic_DNA"/>
</dbReference>
<feature type="non-terminal residue" evidence="6">
    <location>
        <position position="67"/>
    </location>
</feature>
<sequence>MFRNSLINDIVKGMCFLHRSIIGSHGNLKSSNCVVDSRFVLKITDYGLASFRSTCEADDVYALYASE</sequence>
<dbReference type="PANTHER" id="PTHR11920">
    <property type="entry name" value="GUANYLYL CYCLASE"/>
    <property type="match status" value="1"/>
</dbReference>
<protein>
    <recommendedName>
        <fullName evidence="1">guanylate cyclase</fullName>
        <ecNumber evidence="1">4.6.1.2</ecNumber>
    </recommendedName>
</protein>
<proteinExistence type="predicted"/>
<evidence type="ECO:0000256" key="4">
    <source>
        <dbReference type="ARBA" id="ARBA00023293"/>
    </source>
</evidence>
<keyword evidence="3" id="KW-0456">Lyase</keyword>
<name>A0AAV6Z7N2_ENGPU</name>
<dbReference type="GO" id="GO:0017046">
    <property type="term" value="F:peptide hormone binding"/>
    <property type="evidence" value="ECO:0007669"/>
    <property type="project" value="TreeGrafter"/>
</dbReference>
<dbReference type="SUPFAM" id="SSF56112">
    <property type="entry name" value="Protein kinase-like (PK-like)"/>
    <property type="match status" value="1"/>
</dbReference>
<keyword evidence="4" id="KW-0141">cGMP biosynthesis</keyword>
<evidence type="ECO:0000313" key="7">
    <source>
        <dbReference type="Proteomes" id="UP000824782"/>
    </source>
</evidence>
<dbReference type="PANTHER" id="PTHR11920:SF494">
    <property type="entry name" value="ATRIAL NATRIURETIC PEPTIDE RECEPTOR 2"/>
    <property type="match status" value="1"/>
</dbReference>
<dbReference type="GO" id="GO:0007168">
    <property type="term" value="P:receptor guanylyl cyclase signaling pathway"/>
    <property type="evidence" value="ECO:0007669"/>
    <property type="project" value="TreeGrafter"/>
</dbReference>